<proteinExistence type="predicted"/>
<evidence type="ECO:0000313" key="1">
    <source>
        <dbReference type="EMBL" id="SVC11520.1"/>
    </source>
</evidence>
<sequence length="86" mass="9993">MTKIEIKKENKELKNVIYNIHNWINDFEVLSDKLWLETEKLDHLSRKCTLGVAKGMIEEELNKKDDKCGTFSFSEIVTFGTGKLSE</sequence>
<dbReference type="EMBL" id="UINC01074387">
    <property type="protein sequence ID" value="SVC11520.1"/>
    <property type="molecule type" value="Genomic_DNA"/>
</dbReference>
<name>A0A382JHB0_9ZZZZ</name>
<reference evidence="1" key="1">
    <citation type="submission" date="2018-05" db="EMBL/GenBank/DDBJ databases">
        <authorList>
            <person name="Lanie J.A."/>
            <person name="Ng W.-L."/>
            <person name="Kazmierczak K.M."/>
            <person name="Andrzejewski T.M."/>
            <person name="Davidsen T.M."/>
            <person name="Wayne K.J."/>
            <person name="Tettelin H."/>
            <person name="Glass J.I."/>
            <person name="Rusch D."/>
            <person name="Podicherti R."/>
            <person name="Tsui H.-C.T."/>
            <person name="Winkler M.E."/>
        </authorList>
    </citation>
    <scope>NUCLEOTIDE SEQUENCE</scope>
</reference>
<protein>
    <submittedName>
        <fullName evidence="1">Uncharacterized protein</fullName>
    </submittedName>
</protein>
<accession>A0A382JHB0</accession>
<dbReference type="AlphaFoldDB" id="A0A382JHB0"/>
<organism evidence="1">
    <name type="scientific">marine metagenome</name>
    <dbReference type="NCBI Taxonomy" id="408172"/>
    <lineage>
        <taxon>unclassified sequences</taxon>
        <taxon>metagenomes</taxon>
        <taxon>ecological metagenomes</taxon>
    </lineage>
</organism>
<gene>
    <name evidence="1" type="ORF">METZ01_LOCUS264374</name>
</gene>